<evidence type="ECO:0000256" key="1">
    <source>
        <dbReference type="SAM" id="Phobius"/>
    </source>
</evidence>
<feature type="transmembrane region" description="Helical" evidence="1">
    <location>
        <begin position="14"/>
        <end position="33"/>
    </location>
</feature>
<dbReference type="EMBL" id="NJBO01000002">
    <property type="protein sequence ID" value="TKJ43893.1"/>
    <property type="molecule type" value="Genomic_DNA"/>
</dbReference>
<reference evidence="2 3" key="1">
    <citation type="submission" date="2017-06" db="EMBL/GenBank/DDBJ databases">
        <title>Novel microbial phyla capable of carbon fixation and sulfur reduction in deep-sea sediments.</title>
        <authorList>
            <person name="Huang J."/>
            <person name="Baker B."/>
            <person name="Wang Y."/>
        </authorList>
    </citation>
    <scope>NUCLEOTIDE SEQUENCE [LARGE SCALE GENOMIC DNA]</scope>
    <source>
        <strain evidence="2">B3_TA06</strain>
    </source>
</reference>
<evidence type="ECO:0008006" key="4">
    <source>
        <dbReference type="Google" id="ProtNLM"/>
    </source>
</evidence>
<comment type="caution">
    <text evidence="2">The sequence shown here is derived from an EMBL/GenBank/DDBJ whole genome shotgun (WGS) entry which is preliminary data.</text>
</comment>
<keyword evidence="1" id="KW-1133">Transmembrane helix</keyword>
<evidence type="ECO:0000313" key="3">
    <source>
        <dbReference type="Proteomes" id="UP000317778"/>
    </source>
</evidence>
<proteinExistence type="predicted"/>
<dbReference type="AlphaFoldDB" id="A0A532V9K5"/>
<dbReference type="Gene3D" id="2.170.120.30">
    <property type="match status" value="2"/>
</dbReference>
<dbReference type="PANTHER" id="PTHR37804:SF1">
    <property type="entry name" value="CDAA REGULATORY PROTEIN CDAR"/>
    <property type="match status" value="1"/>
</dbReference>
<protein>
    <recommendedName>
        <fullName evidence="4">YbbR domain pair protein</fullName>
    </recommendedName>
</protein>
<gene>
    <name evidence="2" type="ORF">CEE36_01895</name>
</gene>
<dbReference type="InterPro" id="IPR012505">
    <property type="entry name" value="YbbR"/>
</dbReference>
<dbReference type="Proteomes" id="UP000317778">
    <property type="component" value="Unassembled WGS sequence"/>
</dbReference>
<name>A0A532V9K5_UNCT6</name>
<dbReference type="PANTHER" id="PTHR37804">
    <property type="entry name" value="CDAA REGULATORY PROTEIN CDAR"/>
    <property type="match status" value="1"/>
</dbReference>
<keyword evidence="1" id="KW-0812">Transmembrane</keyword>
<dbReference type="Pfam" id="PF07949">
    <property type="entry name" value="YbbR"/>
    <property type="match status" value="1"/>
</dbReference>
<keyword evidence="1" id="KW-0472">Membrane</keyword>
<dbReference type="Gene3D" id="2.170.120.40">
    <property type="entry name" value="YbbR-like domain"/>
    <property type="match status" value="1"/>
</dbReference>
<sequence>MAKPRLVRWIVKDWWLKLIALVAAVVLWLFARLEREYTRELKLGLDMSLLPTEYVVVEQNVDSVSVEIRGKGRYLVRLGRFNPKIVLPLVSMREGRERLRIGPENVNLPEQIQVRSLDPYQIELVIERRAKRKVAVIVRSDGIPAEGFAISDIDYDKTVDLYGTKEVVSTFSHLFSEPLNVEGVSESFSTLLAIQVPDTAGLVTEPSSVLVKVKVEPETTVVLTNVPVSLKGVPLQGQAYLLNKEAKLTLRGPVSLLRGFSKDEVEVSISVSYMTPGDYRVPADVSLAPGIKVENSKPAVFRLLIR</sequence>
<organism evidence="2 3">
    <name type="scientific">candidate division TA06 bacterium B3_TA06</name>
    <dbReference type="NCBI Taxonomy" id="2012487"/>
    <lineage>
        <taxon>Bacteria</taxon>
        <taxon>Bacteria division TA06</taxon>
    </lineage>
</organism>
<dbReference type="InterPro" id="IPR053154">
    <property type="entry name" value="c-di-AMP_regulator"/>
</dbReference>
<accession>A0A532V9K5</accession>
<evidence type="ECO:0000313" key="2">
    <source>
        <dbReference type="EMBL" id="TKJ43893.1"/>
    </source>
</evidence>